<dbReference type="EMBL" id="FWZD01000052">
    <property type="protein sequence ID" value="SME08091.1"/>
    <property type="molecule type" value="Genomic_DNA"/>
</dbReference>
<dbReference type="AlphaFoldDB" id="A0A1Y5ZQE4"/>
<organism evidence="1 2">
    <name type="scientific">Bacillus mobilis</name>
    <dbReference type="NCBI Taxonomy" id="2026190"/>
    <lineage>
        <taxon>Bacteria</taxon>
        <taxon>Bacillati</taxon>
        <taxon>Bacillota</taxon>
        <taxon>Bacilli</taxon>
        <taxon>Bacillales</taxon>
        <taxon>Bacillaceae</taxon>
        <taxon>Bacillus</taxon>
        <taxon>Bacillus cereus group</taxon>
    </lineage>
</organism>
<gene>
    <name evidence="1" type="ORF">BACERE00185_02528</name>
</gene>
<reference evidence="2" key="1">
    <citation type="submission" date="2017-04" db="EMBL/GenBank/DDBJ databases">
        <authorList>
            <person name="Criscuolo A."/>
        </authorList>
    </citation>
    <scope>NUCLEOTIDE SEQUENCE [LARGE SCALE GENOMIC DNA]</scope>
</reference>
<dbReference type="Pfam" id="PF05119">
    <property type="entry name" value="Terminase_4"/>
    <property type="match status" value="1"/>
</dbReference>
<name>A0A1Y5ZQE4_9BACI</name>
<dbReference type="NCBIfam" id="TIGR01558">
    <property type="entry name" value="sm_term_P27"/>
    <property type="match status" value="1"/>
</dbReference>
<sequence length="170" mass="19254">MKEVVLIGRKAKPIHLHLLEGNTNRLTKEEIDQRLAAEKKLQAKKDKVKPPTWLDSTAKREFKRIAGELLELDVITNIDVNALATYCDAFSDYVECTKIIREEGLLVEYTNKAAETNKVPHPLLTKKKQLHEQMKALAVEFGLTPSARAKIVIPNIKQGPKTNVEKEFDV</sequence>
<dbReference type="InterPro" id="IPR006448">
    <property type="entry name" value="Phage_term_ssu_P27"/>
</dbReference>
<proteinExistence type="predicted"/>
<evidence type="ECO:0000313" key="2">
    <source>
        <dbReference type="Proteomes" id="UP000194439"/>
    </source>
</evidence>
<accession>A0A1Y5ZQE4</accession>
<evidence type="ECO:0000313" key="1">
    <source>
        <dbReference type="EMBL" id="SME08091.1"/>
    </source>
</evidence>
<dbReference type="Proteomes" id="UP000194439">
    <property type="component" value="Unassembled WGS sequence"/>
</dbReference>
<protein>
    <submittedName>
        <fullName evidence="1">Phage terminase, small subunit</fullName>
    </submittedName>
</protein>